<dbReference type="Proteomes" id="UP000028840">
    <property type="component" value="Unassembled WGS sequence"/>
</dbReference>
<comment type="caution">
    <text evidence="2">The sequence shown here is derived from an EMBL/GenBank/DDBJ whole genome shotgun (WGS) entry which is preliminary data.</text>
</comment>
<evidence type="ECO:0000313" key="3">
    <source>
        <dbReference type="Proteomes" id="UP000028840"/>
    </source>
</evidence>
<dbReference type="VEuPathDB" id="ToxoDB:TGVAND_439060"/>
<reference evidence="2 3" key="2">
    <citation type="journal article" date="2015" name="Eukaryot. Cell">
        <title>Genetic mapping reveals that sinefungin resistance in Toxoplasma gondii is controlled by a putative amino acid transporter locus that can be used as a negative selectable marker.</title>
        <authorList>
            <person name="Behnke M.S."/>
            <person name="Khan A."/>
            <person name="Sibley L.D."/>
        </authorList>
    </citation>
    <scope>NUCLEOTIDE SEQUENCE [LARGE SCALE GENOMIC DNA]</scope>
    <source>
        <strain evidence="2 3">VAND</strain>
    </source>
</reference>
<feature type="non-terminal residue" evidence="2">
    <location>
        <position position="1"/>
    </location>
</feature>
<dbReference type="EMBL" id="AEYJ02001984">
    <property type="protein sequence ID" value="KFG99233.1"/>
    <property type="molecule type" value="Genomic_DNA"/>
</dbReference>
<proteinExistence type="predicted"/>
<name>A0A086PFV2_TOXGO</name>
<reference evidence="2 3" key="1">
    <citation type="submission" date="2014-08" db="EMBL/GenBank/DDBJ databases">
        <authorList>
            <person name="Sibley D."/>
            <person name="Venepally P."/>
            <person name="Karamycheva S."/>
            <person name="Hadjithomas M."/>
            <person name="Khan A."/>
            <person name="Brunk B."/>
            <person name="Roos D."/>
            <person name="Caler E."/>
            <person name="Lorenzi H."/>
        </authorList>
    </citation>
    <scope>NUCLEOTIDE SEQUENCE [LARGE SCALE GENOMIC DNA]</scope>
    <source>
        <strain evidence="2 3">VAND</strain>
    </source>
</reference>
<evidence type="ECO:0000256" key="1">
    <source>
        <dbReference type="SAM" id="MobiDB-lite"/>
    </source>
</evidence>
<accession>A0A086PFV2</accession>
<gene>
    <name evidence="2" type="ORF">TGVAND_439060</name>
</gene>
<dbReference type="AlphaFoldDB" id="A0A086PFV2"/>
<sequence>PAAAVDVNRGKPQARAPQLLARVPRL</sequence>
<protein>
    <submittedName>
        <fullName evidence="2">Uncharacterized protein</fullName>
    </submittedName>
</protein>
<organism evidence="2 3">
    <name type="scientific">Toxoplasma gondii VAND</name>
    <dbReference type="NCBI Taxonomy" id="933077"/>
    <lineage>
        <taxon>Eukaryota</taxon>
        <taxon>Sar</taxon>
        <taxon>Alveolata</taxon>
        <taxon>Apicomplexa</taxon>
        <taxon>Conoidasida</taxon>
        <taxon>Coccidia</taxon>
        <taxon>Eucoccidiorida</taxon>
        <taxon>Eimeriorina</taxon>
        <taxon>Sarcocystidae</taxon>
        <taxon>Toxoplasma</taxon>
    </lineage>
</organism>
<feature type="region of interest" description="Disordered" evidence="1">
    <location>
        <begin position="1"/>
        <end position="26"/>
    </location>
</feature>
<evidence type="ECO:0000313" key="2">
    <source>
        <dbReference type="EMBL" id="KFG99233.1"/>
    </source>
</evidence>